<evidence type="ECO:0000256" key="1">
    <source>
        <dbReference type="SAM" id="MobiDB-lite"/>
    </source>
</evidence>
<proteinExistence type="predicted"/>
<feature type="region of interest" description="Disordered" evidence="1">
    <location>
        <begin position="206"/>
        <end position="245"/>
    </location>
</feature>
<dbReference type="InterPro" id="IPR025641">
    <property type="entry name" value="DUF4340"/>
</dbReference>
<dbReference type="EMBL" id="JAMDNP010000093">
    <property type="protein sequence ID" value="MCY9764607.1"/>
    <property type="molecule type" value="Genomic_DNA"/>
</dbReference>
<sequence length="348" mass="39194">MNKNTQVKKLIPTLLLVLVFIAGYVYASSHDFFRSKKEDTSVSLLSLQEQDVNSFTITGAEDGSKVSFHKKNGQWGMTEPNAYPLNTYPVQDWLSLLTKAKAESVVEEQANHLEKYGLDQPAWTFEAIGADGAKYTIKIGNESPISGTYYALVNDQGKVYQVSESEWSGLKRSTYDFVLKEPITFPLERVEQFVWSYGGKTYTLNPLKESKPSQADKKQDTTTAGEGKSDQAEQTEQTELDWQLQGKPITEDKASVLMNQFRDWSTNELPKQKKELLGGKPRNPDWKLELSLKPDEISSAEKKSYEGYVIGDKVWIIPQGEAWAFAVPKNAFDETCKAWIDSGVEKAE</sequence>
<feature type="domain" description="DUF4340" evidence="2">
    <location>
        <begin position="75"/>
        <end position="221"/>
    </location>
</feature>
<evidence type="ECO:0000313" key="4">
    <source>
        <dbReference type="Proteomes" id="UP001527181"/>
    </source>
</evidence>
<comment type="caution">
    <text evidence="3">The sequence shown here is derived from an EMBL/GenBank/DDBJ whole genome shotgun (WGS) entry which is preliminary data.</text>
</comment>
<protein>
    <submittedName>
        <fullName evidence="3">DUF4340 domain-containing protein</fullName>
    </submittedName>
</protein>
<keyword evidence="4" id="KW-1185">Reference proteome</keyword>
<dbReference type="GeneID" id="94492557"/>
<name>A0ABT4H7K7_PAEAL</name>
<reference evidence="3 4" key="1">
    <citation type="submission" date="2022-05" db="EMBL/GenBank/DDBJ databases">
        <title>Genome Sequencing of Bee-Associated Microbes.</title>
        <authorList>
            <person name="Dunlap C."/>
        </authorList>
    </citation>
    <scope>NUCLEOTIDE SEQUENCE [LARGE SCALE GENOMIC DNA]</scope>
    <source>
        <strain evidence="3 4">NRRL B-04010</strain>
    </source>
</reference>
<accession>A0ABT4H7K7</accession>
<feature type="compositionally biased region" description="Basic and acidic residues" evidence="1">
    <location>
        <begin position="208"/>
        <end position="220"/>
    </location>
</feature>
<evidence type="ECO:0000313" key="3">
    <source>
        <dbReference type="EMBL" id="MCY9764607.1"/>
    </source>
</evidence>
<dbReference type="Proteomes" id="UP001527181">
    <property type="component" value="Unassembled WGS sequence"/>
</dbReference>
<dbReference type="RefSeq" id="WP_262866968.1">
    <property type="nucleotide sequence ID" value="NZ_JAMDLX010000094.1"/>
</dbReference>
<dbReference type="Pfam" id="PF14238">
    <property type="entry name" value="DUF4340"/>
    <property type="match status" value="1"/>
</dbReference>
<gene>
    <name evidence="3" type="ORF">M5X12_29360</name>
</gene>
<evidence type="ECO:0000259" key="2">
    <source>
        <dbReference type="Pfam" id="PF14238"/>
    </source>
</evidence>
<organism evidence="3 4">
    <name type="scientific">Paenibacillus alvei</name>
    <name type="common">Bacillus alvei</name>
    <dbReference type="NCBI Taxonomy" id="44250"/>
    <lineage>
        <taxon>Bacteria</taxon>
        <taxon>Bacillati</taxon>
        <taxon>Bacillota</taxon>
        <taxon>Bacilli</taxon>
        <taxon>Bacillales</taxon>
        <taxon>Paenibacillaceae</taxon>
        <taxon>Paenibacillus</taxon>
    </lineage>
</organism>